<feature type="compositionally biased region" description="Basic and acidic residues" evidence="1">
    <location>
        <begin position="383"/>
        <end position="402"/>
    </location>
</feature>
<protein>
    <submittedName>
        <fullName evidence="2">Uncharacterized protein</fullName>
    </submittedName>
</protein>
<feature type="region of interest" description="Disordered" evidence="1">
    <location>
        <begin position="258"/>
        <end position="350"/>
    </location>
</feature>
<evidence type="ECO:0000313" key="2">
    <source>
        <dbReference type="EMBL" id="JAV56337.1"/>
    </source>
</evidence>
<dbReference type="AlphaFoldDB" id="A0A1Y1KC12"/>
<dbReference type="EMBL" id="GEZM01093120">
    <property type="protein sequence ID" value="JAV56337.1"/>
    <property type="molecule type" value="Transcribed_RNA"/>
</dbReference>
<sequence length="595" mass="65290">MGRPQDTTFNLAKALRFVPPDAADEIRAFREAQNGLTPKQRWERCQKKRDGLLESHTKLASVFACYGILFRTERRHRHSDEAWQDFDAVIREQEASRRLRCLVVISDKWGEEVVRHYGFSSRPRRYCDDLRTVANLCPAWRDAATRLNNSMCQRLQSTDRRIPGVSNAINPIESWDLQHVKTAACREPMPHNLEIPHGYGLDRFGLLVHQDIAAASADMSNNNTTHNPMPDQNRATFVSATAAHIASDPPPISCTGLFPPEAAQSLPAPSMTDIRTAGGNALPFPPSPPSSPDTGPATSLLLTAESEQRLPSNGKRAAAKHLDQATKKQRTLGTVPSATATNLSDSSARSDAREILDLLAKLQSRGSPLTDQPQFAQSLEWARAESEKDERTHQETTTDNRHSAPSFLERVLLPSLGRQDASQSSQQEPVPPNRVLPPALSSNPSQAGQVRAGQRSESQGSDGFQDASLLSTSFVIDKEQAILALESQHAHEFMVVTLDVALDHEGGMGSFITFTISKEAAYLLATCRGDTMDNAVAFSRPASVSSTTRQGVFSALDSLSCSYLNMPAYPNLPFITLWVTRDVGQHIVMEHGGTS</sequence>
<name>A0A1Y1KC12_PHOPY</name>
<feature type="compositionally biased region" description="Polar residues" evidence="1">
    <location>
        <begin position="331"/>
        <end position="347"/>
    </location>
</feature>
<proteinExistence type="predicted"/>
<feature type="region of interest" description="Disordered" evidence="1">
    <location>
        <begin position="383"/>
        <end position="463"/>
    </location>
</feature>
<organism evidence="2">
    <name type="scientific">Photinus pyralis</name>
    <name type="common">Common eastern firefly</name>
    <name type="synonym">Lampyris pyralis</name>
    <dbReference type="NCBI Taxonomy" id="7054"/>
    <lineage>
        <taxon>Eukaryota</taxon>
        <taxon>Metazoa</taxon>
        <taxon>Ecdysozoa</taxon>
        <taxon>Arthropoda</taxon>
        <taxon>Hexapoda</taxon>
        <taxon>Insecta</taxon>
        <taxon>Pterygota</taxon>
        <taxon>Neoptera</taxon>
        <taxon>Endopterygota</taxon>
        <taxon>Coleoptera</taxon>
        <taxon>Polyphaga</taxon>
        <taxon>Elateriformia</taxon>
        <taxon>Elateroidea</taxon>
        <taxon>Lampyridae</taxon>
        <taxon>Lampyrinae</taxon>
        <taxon>Photinus</taxon>
    </lineage>
</organism>
<accession>A0A1Y1KC12</accession>
<reference evidence="2" key="1">
    <citation type="journal article" date="2016" name="Sci. Rep.">
        <title>Molecular characterization of firefly nuptial gifts: a multi-omics approach sheds light on postcopulatory sexual selection.</title>
        <authorList>
            <person name="Al-Wathiqui N."/>
            <person name="Fallon T.R."/>
            <person name="South A."/>
            <person name="Weng J.K."/>
            <person name="Lewis S.M."/>
        </authorList>
    </citation>
    <scope>NUCLEOTIDE SEQUENCE</scope>
</reference>
<evidence type="ECO:0000256" key="1">
    <source>
        <dbReference type="SAM" id="MobiDB-lite"/>
    </source>
</evidence>